<dbReference type="HOGENOM" id="CLU_2373394_0_0_1"/>
<name>A0A0C9TAR2_PAXIN</name>
<gene>
    <name evidence="1" type="ORF">PAXINDRAFT_21433</name>
</gene>
<proteinExistence type="predicted"/>
<reference evidence="1 2" key="1">
    <citation type="submission" date="2014-06" db="EMBL/GenBank/DDBJ databases">
        <authorList>
            <consortium name="DOE Joint Genome Institute"/>
            <person name="Kuo A."/>
            <person name="Kohler A."/>
            <person name="Nagy L.G."/>
            <person name="Floudas D."/>
            <person name="Copeland A."/>
            <person name="Barry K.W."/>
            <person name="Cichocki N."/>
            <person name="Veneault-Fourrey C."/>
            <person name="LaButti K."/>
            <person name="Lindquist E.A."/>
            <person name="Lipzen A."/>
            <person name="Lundell T."/>
            <person name="Morin E."/>
            <person name="Murat C."/>
            <person name="Sun H."/>
            <person name="Tunlid A."/>
            <person name="Henrissat B."/>
            <person name="Grigoriev I.V."/>
            <person name="Hibbett D.S."/>
            <person name="Martin F."/>
            <person name="Nordberg H.P."/>
            <person name="Cantor M.N."/>
            <person name="Hua S.X."/>
        </authorList>
    </citation>
    <scope>NUCLEOTIDE SEQUENCE [LARGE SCALE GENOMIC DNA]</scope>
    <source>
        <strain evidence="1 2">ATCC 200175</strain>
    </source>
</reference>
<evidence type="ECO:0000313" key="2">
    <source>
        <dbReference type="Proteomes" id="UP000053647"/>
    </source>
</evidence>
<sequence length="95" mass="10934">MIGSRLLHIIFSTTINHLRKVDFESCTQVTLDRFFIPRQGGEFTPAVPAYFTPYPARIPPLGPSRKVKHVSHVSRLPPPHHRMIVVLVFHHPEFD</sequence>
<dbReference type="AlphaFoldDB" id="A0A0C9TAR2"/>
<protein>
    <submittedName>
        <fullName evidence="1">Unplaced genomic scaffold PAXINscaffold_1765, whole genome shotgun sequence</fullName>
    </submittedName>
</protein>
<dbReference type="EMBL" id="KN821087">
    <property type="protein sequence ID" value="KIJ05292.1"/>
    <property type="molecule type" value="Genomic_DNA"/>
</dbReference>
<dbReference type="Proteomes" id="UP000053647">
    <property type="component" value="Unassembled WGS sequence"/>
</dbReference>
<keyword evidence="2" id="KW-1185">Reference proteome</keyword>
<accession>A0A0C9TAR2</accession>
<organism evidence="1 2">
    <name type="scientific">Paxillus involutus ATCC 200175</name>
    <dbReference type="NCBI Taxonomy" id="664439"/>
    <lineage>
        <taxon>Eukaryota</taxon>
        <taxon>Fungi</taxon>
        <taxon>Dikarya</taxon>
        <taxon>Basidiomycota</taxon>
        <taxon>Agaricomycotina</taxon>
        <taxon>Agaricomycetes</taxon>
        <taxon>Agaricomycetidae</taxon>
        <taxon>Boletales</taxon>
        <taxon>Paxilineae</taxon>
        <taxon>Paxillaceae</taxon>
        <taxon>Paxillus</taxon>
    </lineage>
</organism>
<reference evidence="2" key="2">
    <citation type="submission" date="2015-01" db="EMBL/GenBank/DDBJ databases">
        <title>Evolutionary Origins and Diversification of the Mycorrhizal Mutualists.</title>
        <authorList>
            <consortium name="DOE Joint Genome Institute"/>
            <consortium name="Mycorrhizal Genomics Consortium"/>
            <person name="Kohler A."/>
            <person name="Kuo A."/>
            <person name="Nagy L.G."/>
            <person name="Floudas D."/>
            <person name="Copeland A."/>
            <person name="Barry K.W."/>
            <person name="Cichocki N."/>
            <person name="Veneault-Fourrey C."/>
            <person name="LaButti K."/>
            <person name="Lindquist E.A."/>
            <person name="Lipzen A."/>
            <person name="Lundell T."/>
            <person name="Morin E."/>
            <person name="Murat C."/>
            <person name="Riley R."/>
            <person name="Ohm R."/>
            <person name="Sun H."/>
            <person name="Tunlid A."/>
            <person name="Henrissat B."/>
            <person name="Grigoriev I.V."/>
            <person name="Hibbett D.S."/>
            <person name="Martin F."/>
        </authorList>
    </citation>
    <scope>NUCLEOTIDE SEQUENCE [LARGE SCALE GENOMIC DNA]</scope>
    <source>
        <strain evidence="2">ATCC 200175</strain>
    </source>
</reference>
<evidence type="ECO:0000313" key="1">
    <source>
        <dbReference type="EMBL" id="KIJ05292.1"/>
    </source>
</evidence>